<keyword evidence="2" id="KW-1185">Reference proteome</keyword>
<dbReference type="Proteomes" id="UP001165960">
    <property type="component" value="Unassembled WGS sequence"/>
</dbReference>
<comment type="caution">
    <text evidence="1">The sequence shown here is derived from an EMBL/GenBank/DDBJ whole genome shotgun (WGS) entry which is preliminary data.</text>
</comment>
<organism evidence="1 2">
    <name type="scientific">Entomophthora muscae</name>
    <dbReference type="NCBI Taxonomy" id="34485"/>
    <lineage>
        <taxon>Eukaryota</taxon>
        <taxon>Fungi</taxon>
        <taxon>Fungi incertae sedis</taxon>
        <taxon>Zoopagomycota</taxon>
        <taxon>Entomophthoromycotina</taxon>
        <taxon>Entomophthoromycetes</taxon>
        <taxon>Entomophthorales</taxon>
        <taxon>Entomophthoraceae</taxon>
        <taxon>Entomophthora</taxon>
    </lineage>
</organism>
<sequence>MNPLVLFTTVLLNIQLLSAASTGGVGIRMRKKRLWRYRKNDANVNQVEGYSSTQSRDGNGADESNTDTKYQHLHINQSGERNHFGADEDV</sequence>
<protein>
    <submittedName>
        <fullName evidence="1">Uncharacterized protein</fullName>
    </submittedName>
</protein>
<evidence type="ECO:0000313" key="1">
    <source>
        <dbReference type="EMBL" id="KAJ9078892.1"/>
    </source>
</evidence>
<reference evidence="1" key="1">
    <citation type="submission" date="2022-04" db="EMBL/GenBank/DDBJ databases">
        <title>Genome of the entomopathogenic fungus Entomophthora muscae.</title>
        <authorList>
            <person name="Elya C."/>
            <person name="Lovett B.R."/>
            <person name="Lee E."/>
            <person name="Macias A.M."/>
            <person name="Hajek A.E."/>
            <person name="De Bivort B.L."/>
            <person name="Kasson M.T."/>
            <person name="De Fine Licht H.H."/>
            <person name="Stajich J.E."/>
        </authorList>
    </citation>
    <scope>NUCLEOTIDE SEQUENCE</scope>
    <source>
        <strain evidence="1">Berkeley</strain>
    </source>
</reference>
<evidence type="ECO:0000313" key="2">
    <source>
        <dbReference type="Proteomes" id="UP001165960"/>
    </source>
</evidence>
<name>A0ACC2TWA6_9FUNG</name>
<proteinExistence type="predicted"/>
<gene>
    <name evidence="1" type="ORF">DSO57_1002128</name>
</gene>
<dbReference type="EMBL" id="QTSX02002134">
    <property type="protein sequence ID" value="KAJ9078892.1"/>
    <property type="molecule type" value="Genomic_DNA"/>
</dbReference>
<accession>A0ACC2TWA6</accession>